<dbReference type="Gene3D" id="3.30.1330.80">
    <property type="entry name" value="Hypothetical protein, similar to alpha- acetolactate decarboxylase, domain 2"/>
    <property type="match status" value="2"/>
</dbReference>
<dbReference type="GO" id="GO:0047605">
    <property type="term" value="F:acetolactate decarboxylase activity"/>
    <property type="evidence" value="ECO:0007669"/>
    <property type="project" value="UniProtKB-EC"/>
</dbReference>
<dbReference type="OrthoDB" id="509395at2759"/>
<sequence>MVASIPNDVFQFSTYTAVTRGFNIGQPRTADLASHGTDGIGVFEDGSLMLLNAMTAFSINKGKVQSAQMDARLSFAMVTVFHPTQETRMQSLDAKGLNELLANKDLGSQRGVNSLVPFKITATFPRIRVDGGQEEKEGVSGVLFGFAVPTWMEAISGPRIHCHLIASSGSGLGSGHFGGRVDDFEAVDVTLSFAKCGRFHLGFPQGASKYHNAHFDGDDPDNWQVQQPSEGPLRNPPRGQPEETPKTAEISLPGEKENTELSSHQASRLPDEKVHVGTQSRHVRNSNQAQEGEEKEEEEGSKGQRMIHSRRNTAQDPANADDTFSVELGE</sequence>
<comment type="similarity">
    <text evidence="3">Belongs to the alpha-acetolactate decarboxylase family.</text>
</comment>
<dbReference type="PANTHER" id="PTHR35524">
    <property type="entry name" value="ALPHA-ACETOLACTATE DECARBOXYLASE"/>
    <property type="match status" value="1"/>
</dbReference>
<dbReference type="EMBL" id="MU005776">
    <property type="protein sequence ID" value="KAF2706219.1"/>
    <property type="molecule type" value="Genomic_DNA"/>
</dbReference>
<dbReference type="InterPro" id="IPR005128">
    <property type="entry name" value="Acetolactate_a_deCO2ase"/>
</dbReference>
<comment type="pathway">
    <text evidence="2">Polyol metabolism; (R,R)-butane-2,3-diol biosynthesis; (R,R)-butane-2,3-diol from pyruvate: step 2/3.</text>
</comment>
<evidence type="ECO:0000256" key="5">
    <source>
        <dbReference type="ARBA" id="ARBA00020164"/>
    </source>
</evidence>
<evidence type="ECO:0000313" key="11">
    <source>
        <dbReference type="Proteomes" id="UP000799428"/>
    </source>
</evidence>
<dbReference type="AlphaFoldDB" id="A0A6G1K032"/>
<evidence type="ECO:0000256" key="7">
    <source>
        <dbReference type="ARBA" id="ARBA00023061"/>
    </source>
</evidence>
<accession>A0A6G1K032</accession>
<keyword evidence="8" id="KW-0456">Lyase</keyword>
<comment type="catalytic activity">
    <reaction evidence="1">
        <text>(2S)-2-acetolactate + H(+) = (R)-acetoin + CO2</text>
        <dbReference type="Rhea" id="RHEA:21580"/>
        <dbReference type="ChEBI" id="CHEBI:15378"/>
        <dbReference type="ChEBI" id="CHEBI:15686"/>
        <dbReference type="ChEBI" id="CHEBI:16526"/>
        <dbReference type="ChEBI" id="CHEBI:58476"/>
        <dbReference type="EC" id="4.1.1.5"/>
    </reaction>
</comment>
<dbReference type="UniPathway" id="UPA00626">
    <property type="reaction ID" value="UER00678"/>
</dbReference>
<keyword evidence="11" id="KW-1185">Reference proteome</keyword>
<evidence type="ECO:0000256" key="2">
    <source>
        <dbReference type="ARBA" id="ARBA00005170"/>
    </source>
</evidence>
<gene>
    <name evidence="10" type="ORF">K504DRAFT_447936</name>
</gene>
<organism evidence="10 11">
    <name type="scientific">Pleomassaria siparia CBS 279.74</name>
    <dbReference type="NCBI Taxonomy" id="1314801"/>
    <lineage>
        <taxon>Eukaryota</taxon>
        <taxon>Fungi</taxon>
        <taxon>Dikarya</taxon>
        <taxon>Ascomycota</taxon>
        <taxon>Pezizomycotina</taxon>
        <taxon>Dothideomycetes</taxon>
        <taxon>Pleosporomycetidae</taxon>
        <taxon>Pleosporales</taxon>
        <taxon>Pleomassariaceae</taxon>
        <taxon>Pleomassaria</taxon>
    </lineage>
</organism>
<evidence type="ECO:0000256" key="9">
    <source>
        <dbReference type="SAM" id="MobiDB-lite"/>
    </source>
</evidence>
<evidence type="ECO:0000256" key="6">
    <source>
        <dbReference type="ARBA" id="ARBA00022793"/>
    </source>
</evidence>
<dbReference type="GO" id="GO:0045151">
    <property type="term" value="P:acetoin biosynthetic process"/>
    <property type="evidence" value="ECO:0007669"/>
    <property type="project" value="UniProtKB-KW"/>
</dbReference>
<reference evidence="10" key="1">
    <citation type="journal article" date="2020" name="Stud. Mycol.">
        <title>101 Dothideomycetes genomes: a test case for predicting lifestyles and emergence of pathogens.</title>
        <authorList>
            <person name="Haridas S."/>
            <person name="Albert R."/>
            <person name="Binder M."/>
            <person name="Bloem J."/>
            <person name="Labutti K."/>
            <person name="Salamov A."/>
            <person name="Andreopoulos B."/>
            <person name="Baker S."/>
            <person name="Barry K."/>
            <person name="Bills G."/>
            <person name="Bluhm B."/>
            <person name="Cannon C."/>
            <person name="Castanera R."/>
            <person name="Culley D."/>
            <person name="Daum C."/>
            <person name="Ezra D."/>
            <person name="Gonzalez J."/>
            <person name="Henrissat B."/>
            <person name="Kuo A."/>
            <person name="Liang C."/>
            <person name="Lipzen A."/>
            <person name="Lutzoni F."/>
            <person name="Magnuson J."/>
            <person name="Mondo S."/>
            <person name="Nolan M."/>
            <person name="Ohm R."/>
            <person name="Pangilinan J."/>
            <person name="Park H.-J."/>
            <person name="Ramirez L."/>
            <person name="Alfaro M."/>
            <person name="Sun H."/>
            <person name="Tritt A."/>
            <person name="Yoshinaga Y."/>
            <person name="Zwiers L.-H."/>
            <person name="Turgeon B."/>
            <person name="Goodwin S."/>
            <person name="Spatafora J."/>
            <person name="Crous P."/>
            <person name="Grigoriev I."/>
        </authorList>
    </citation>
    <scope>NUCLEOTIDE SEQUENCE</scope>
    <source>
        <strain evidence="10">CBS 279.74</strain>
    </source>
</reference>
<evidence type="ECO:0000256" key="3">
    <source>
        <dbReference type="ARBA" id="ARBA00007106"/>
    </source>
</evidence>
<evidence type="ECO:0000256" key="1">
    <source>
        <dbReference type="ARBA" id="ARBA00001784"/>
    </source>
</evidence>
<dbReference type="Proteomes" id="UP000799428">
    <property type="component" value="Unassembled WGS sequence"/>
</dbReference>
<evidence type="ECO:0000313" key="10">
    <source>
        <dbReference type="EMBL" id="KAF2706219.1"/>
    </source>
</evidence>
<keyword evidence="6" id="KW-0210">Decarboxylase</keyword>
<dbReference type="EC" id="4.1.1.5" evidence="4"/>
<dbReference type="SUPFAM" id="SSF117856">
    <property type="entry name" value="AF0104/ALDC/Ptd012-like"/>
    <property type="match status" value="1"/>
</dbReference>
<evidence type="ECO:0000256" key="8">
    <source>
        <dbReference type="ARBA" id="ARBA00023239"/>
    </source>
</evidence>
<protein>
    <recommendedName>
        <fullName evidence="5">Alpha-acetolactate decarboxylase</fullName>
        <ecNumber evidence="4">4.1.1.5</ecNumber>
    </recommendedName>
</protein>
<keyword evidence="7" id="KW-0005">Acetoin biosynthesis</keyword>
<dbReference type="PANTHER" id="PTHR35524:SF1">
    <property type="entry name" value="ALPHA-ACETOLACTATE DECARBOXYLASE"/>
    <property type="match status" value="1"/>
</dbReference>
<name>A0A6G1K032_9PLEO</name>
<feature type="compositionally biased region" description="Polar residues" evidence="9">
    <location>
        <begin position="277"/>
        <end position="290"/>
    </location>
</feature>
<feature type="region of interest" description="Disordered" evidence="9">
    <location>
        <begin position="212"/>
        <end position="330"/>
    </location>
</feature>
<evidence type="ECO:0000256" key="4">
    <source>
        <dbReference type="ARBA" id="ARBA00013204"/>
    </source>
</evidence>
<dbReference type="Pfam" id="PF03306">
    <property type="entry name" value="AAL_decarboxy"/>
    <property type="match status" value="2"/>
</dbReference>
<proteinExistence type="inferred from homology"/>